<organism evidence="1 2">
    <name type="scientific">Streptomyces coacervatus</name>
    <dbReference type="NCBI Taxonomy" id="647381"/>
    <lineage>
        <taxon>Bacteria</taxon>
        <taxon>Bacillati</taxon>
        <taxon>Actinomycetota</taxon>
        <taxon>Actinomycetes</taxon>
        <taxon>Kitasatosporales</taxon>
        <taxon>Streptomycetaceae</taxon>
        <taxon>Streptomyces</taxon>
    </lineage>
</organism>
<dbReference type="EMBL" id="BAABDE010000013">
    <property type="protein sequence ID" value="GAA3792510.1"/>
    <property type="molecule type" value="Genomic_DNA"/>
</dbReference>
<evidence type="ECO:0000313" key="1">
    <source>
        <dbReference type="EMBL" id="GAA3792510.1"/>
    </source>
</evidence>
<evidence type="ECO:0000313" key="2">
    <source>
        <dbReference type="Proteomes" id="UP001501009"/>
    </source>
</evidence>
<dbReference type="SUPFAM" id="SSF46785">
    <property type="entry name" value="Winged helix' DNA-binding domain"/>
    <property type="match status" value="1"/>
</dbReference>
<accession>A0ABP7HH25</accession>
<reference evidence="2" key="1">
    <citation type="journal article" date="2019" name="Int. J. Syst. Evol. Microbiol.">
        <title>The Global Catalogue of Microorganisms (GCM) 10K type strain sequencing project: providing services to taxonomists for standard genome sequencing and annotation.</title>
        <authorList>
            <consortium name="The Broad Institute Genomics Platform"/>
            <consortium name="The Broad Institute Genome Sequencing Center for Infectious Disease"/>
            <person name="Wu L."/>
            <person name="Ma J."/>
        </authorList>
    </citation>
    <scope>NUCLEOTIDE SEQUENCE [LARGE SCALE GENOMIC DNA]</scope>
    <source>
        <strain evidence="2">JCM 17138</strain>
    </source>
</reference>
<evidence type="ECO:0008006" key="3">
    <source>
        <dbReference type="Google" id="ProtNLM"/>
    </source>
</evidence>
<keyword evidence="2" id="KW-1185">Reference proteome</keyword>
<name>A0ABP7HH25_9ACTN</name>
<dbReference type="Proteomes" id="UP001501009">
    <property type="component" value="Unassembled WGS sequence"/>
</dbReference>
<sequence>MEIGGHAMNEWESGRHDRATEVRNLIDEMQMDSGMTEGCFSSLGMLINDASLAADESALRAAHDGLRRLYGHLGPQEENSDLKSAGQRGRLLGQIDITFWALRRLPSGLQLNLDPHGHAARFLTAIAHEPGLSNEQLAERLQVDITEISRVGRKLLSSGVAWKGKQWRHNVWSITPRGVTCLEQAGLMEPQGSVAD</sequence>
<proteinExistence type="predicted"/>
<dbReference type="InterPro" id="IPR036390">
    <property type="entry name" value="WH_DNA-bd_sf"/>
</dbReference>
<protein>
    <recommendedName>
        <fullName evidence="3">MarR family transcriptional regulator</fullName>
    </recommendedName>
</protein>
<gene>
    <name evidence="1" type="ORF">GCM10022403_028140</name>
</gene>
<comment type="caution">
    <text evidence="1">The sequence shown here is derived from an EMBL/GenBank/DDBJ whole genome shotgun (WGS) entry which is preliminary data.</text>
</comment>